<dbReference type="Proteomes" id="UP000597444">
    <property type="component" value="Unassembled WGS sequence"/>
</dbReference>
<dbReference type="EMBL" id="BNJK01000001">
    <property type="protein sequence ID" value="GHO92880.1"/>
    <property type="molecule type" value="Genomic_DNA"/>
</dbReference>
<evidence type="ECO:0000313" key="2">
    <source>
        <dbReference type="Proteomes" id="UP000597444"/>
    </source>
</evidence>
<name>A0A8J3ILG0_9CHLR</name>
<reference evidence="1" key="1">
    <citation type="submission" date="2020-10" db="EMBL/GenBank/DDBJ databases">
        <title>Taxonomic study of unclassified bacteria belonging to the class Ktedonobacteria.</title>
        <authorList>
            <person name="Yabe S."/>
            <person name="Wang C.M."/>
            <person name="Zheng Y."/>
            <person name="Sakai Y."/>
            <person name="Cavaletti L."/>
            <person name="Monciardini P."/>
            <person name="Donadio S."/>
        </authorList>
    </citation>
    <scope>NUCLEOTIDE SEQUENCE</scope>
    <source>
        <strain evidence="1">ID150040</strain>
    </source>
</reference>
<comment type="caution">
    <text evidence="1">The sequence shown here is derived from an EMBL/GenBank/DDBJ whole genome shotgun (WGS) entry which is preliminary data.</text>
</comment>
<sequence length="89" mass="10524">MGERKANVESALSTALARFRKLFAEELLKPTSLTPVPVYSIQEQQHHRLSAPQESFWHICIAWMRYHTIQIQWDIERTVARLLHRRWGG</sequence>
<organism evidence="1 2">
    <name type="scientific">Reticulibacter mediterranei</name>
    <dbReference type="NCBI Taxonomy" id="2778369"/>
    <lineage>
        <taxon>Bacteria</taxon>
        <taxon>Bacillati</taxon>
        <taxon>Chloroflexota</taxon>
        <taxon>Ktedonobacteria</taxon>
        <taxon>Ktedonobacterales</taxon>
        <taxon>Reticulibacteraceae</taxon>
        <taxon>Reticulibacter</taxon>
    </lineage>
</organism>
<gene>
    <name evidence="1" type="ORF">KSF_029280</name>
</gene>
<protein>
    <submittedName>
        <fullName evidence="1">Uncharacterized protein</fullName>
    </submittedName>
</protein>
<accession>A0A8J3ILG0</accession>
<dbReference type="RefSeq" id="WP_220203691.1">
    <property type="nucleotide sequence ID" value="NZ_BNJK01000001.1"/>
</dbReference>
<keyword evidence="2" id="KW-1185">Reference proteome</keyword>
<proteinExistence type="predicted"/>
<evidence type="ECO:0000313" key="1">
    <source>
        <dbReference type="EMBL" id="GHO92880.1"/>
    </source>
</evidence>
<dbReference type="AlphaFoldDB" id="A0A8J3ILG0"/>